<gene>
    <name evidence="1" type="ORF">N5J77_01910</name>
</gene>
<dbReference type="AlphaFoldDB" id="A0AA42WQH5"/>
<evidence type="ECO:0000313" key="2">
    <source>
        <dbReference type="Proteomes" id="UP001162318"/>
    </source>
</evidence>
<name>A0AA42WQH5_SPHYA</name>
<evidence type="ECO:0000313" key="1">
    <source>
        <dbReference type="EMBL" id="MDH2129863.1"/>
    </source>
</evidence>
<protein>
    <submittedName>
        <fullName evidence="1">Uncharacterized protein</fullName>
    </submittedName>
</protein>
<accession>A0AA42WQH5</accession>
<sequence length="227" mass="24777">MSDAQSPTRDIGDPITVELVDEPWLVALAADAKMLPIIDADRIEFGRALILQGYDASRALRMIQDEIEDNDGALQMLARHRVAIGELAAQYRAALEAIDKAIMDGHVCDDVAWFDKFTTLHDFIDQTIRPCQPAAIGDLFPAPSALGKALPADVCRLVVAARQVLDEYGRESVDEYQAGHDTLRQLDKAAEAFASRVCWDDDDGSLPEAHADPCTCDAADVELEAGR</sequence>
<dbReference type="EMBL" id="JAOCKX010000002">
    <property type="protein sequence ID" value="MDH2129863.1"/>
    <property type="molecule type" value="Genomic_DNA"/>
</dbReference>
<reference evidence="1" key="1">
    <citation type="submission" date="2022-09" db="EMBL/GenBank/DDBJ databases">
        <title>Intensive care unit water sources are persistently colonized with multi-drug resistant bacteria and are the site of extensive horizontal gene transfer of antibiotic resistance genes.</title>
        <authorList>
            <person name="Diorio-Toth L."/>
        </authorList>
    </citation>
    <scope>NUCLEOTIDE SEQUENCE</scope>
    <source>
        <strain evidence="1">GD03659</strain>
    </source>
</reference>
<dbReference type="Proteomes" id="UP001162318">
    <property type="component" value="Unassembled WGS sequence"/>
</dbReference>
<proteinExistence type="predicted"/>
<comment type="caution">
    <text evidence="1">The sequence shown here is derived from an EMBL/GenBank/DDBJ whole genome shotgun (WGS) entry which is preliminary data.</text>
</comment>
<organism evidence="1 2">
    <name type="scientific">Sphingobium yanoikuyae</name>
    <name type="common">Sphingomonas yanoikuyae</name>
    <dbReference type="NCBI Taxonomy" id="13690"/>
    <lineage>
        <taxon>Bacteria</taxon>
        <taxon>Pseudomonadati</taxon>
        <taxon>Pseudomonadota</taxon>
        <taxon>Alphaproteobacteria</taxon>
        <taxon>Sphingomonadales</taxon>
        <taxon>Sphingomonadaceae</taxon>
        <taxon>Sphingobium</taxon>
    </lineage>
</organism>
<dbReference type="RefSeq" id="WP_279727112.1">
    <property type="nucleotide sequence ID" value="NZ_JAOCKX010000002.1"/>
</dbReference>